<protein>
    <submittedName>
        <fullName evidence="1">Uncharacterized protein</fullName>
    </submittedName>
</protein>
<keyword evidence="2" id="KW-1185">Reference proteome</keyword>
<dbReference type="AlphaFoldDB" id="A0A1S1HSF3"/>
<proteinExistence type="predicted"/>
<evidence type="ECO:0000313" key="1">
    <source>
        <dbReference type="EMBL" id="OHT24331.1"/>
    </source>
</evidence>
<dbReference type="EMBL" id="LVIE01000156">
    <property type="protein sequence ID" value="OHT24331.1"/>
    <property type="molecule type" value="Genomic_DNA"/>
</dbReference>
<name>A0A1S1HSF3_PROST</name>
<dbReference type="Proteomes" id="UP000179588">
    <property type="component" value="Unassembled WGS sequence"/>
</dbReference>
<evidence type="ECO:0000313" key="2">
    <source>
        <dbReference type="Proteomes" id="UP000179588"/>
    </source>
</evidence>
<reference evidence="1 2" key="1">
    <citation type="submission" date="2016-03" db="EMBL/GenBank/DDBJ databases">
        <title>Genome sequence of Providencia stuartii strain, isolated from the salivary glands of larval Lucilia sericata.</title>
        <authorList>
            <person name="Yuan Y."/>
            <person name="Zhang Y."/>
            <person name="Fu S."/>
            <person name="Crippen T.L."/>
            <person name="Visi D."/>
            <person name="Benbow M.E."/>
            <person name="Allen M."/>
            <person name="Tomberlin J.K."/>
            <person name="Sze S.-H."/>
            <person name="Tarone A.M."/>
        </authorList>
    </citation>
    <scope>NUCLEOTIDE SEQUENCE [LARGE SCALE GENOMIC DNA]</scope>
    <source>
        <strain evidence="1 2">Crippen</strain>
    </source>
</reference>
<sequence>MNIKNNQGDELLLVIRKYLVLEWVHCSRRFKKTFIDQANILDRKLCVIDTINELPSTNFRPVDERNQQDFISLLKSAVESYSGKIDWLLTGRQKTNTSEYNWGVEPAILHKQQIIDEAKKLNLTSKEYLAQKMPELGAVAYDDLVNLAKHVDKYLEKNYLPLKRHS</sequence>
<gene>
    <name evidence="1" type="ORF">A3Q29_18340</name>
</gene>
<comment type="caution">
    <text evidence="1">The sequence shown here is derived from an EMBL/GenBank/DDBJ whole genome shotgun (WGS) entry which is preliminary data.</text>
</comment>
<organism evidence="1 2">
    <name type="scientific">Providencia stuartii</name>
    <dbReference type="NCBI Taxonomy" id="588"/>
    <lineage>
        <taxon>Bacteria</taxon>
        <taxon>Pseudomonadati</taxon>
        <taxon>Pseudomonadota</taxon>
        <taxon>Gammaproteobacteria</taxon>
        <taxon>Enterobacterales</taxon>
        <taxon>Morganellaceae</taxon>
        <taxon>Providencia</taxon>
    </lineage>
</organism>
<accession>A0A1S1HSF3</accession>